<dbReference type="AlphaFoldDB" id="A0A1N6KKZ6"/>
<evidence type="ECO:0000313" key="2">
    <source>
        <dbReference type="EMBL" id="SIO57229.1"/>
    </source>
</evidence>
<sequence>MELTSQYTSTSVGTLPQDTRADGLQSALAQRGQPRMFAESDTPLQFAAGRDDQRHYAAKGDTQSRGKRGGVLGACARSEFRECRGGDALKDGSTSYVKFDQNDRAETRGTEGKGLCEGIVRDAMRRIDRNYGITGGTADLPTAVRSMNTDMKSSHKADAEQFYHNIESFQDSPTNLGLTNYRLSSTSFFNADGLTPRTGRIDGLMSSMRNMPPGGLALIHASIQPAEAMEPPINGHALMVQRLPEEAGAHGSSAPARYAIFDPNNGVFTYENQDRMETALRQYMDSAFSEIGDGAAPDSVSFFNPPNSSNWAALPQTLTVPAPDRMLPEPNLSAPPHIELKRGASSTN</sequence>
<keyword evidence="3" id="KW-1185">Reference proteome</keyword>
<reference evidence="2 3" key="1">
    <citation type="submission" date="2016-11" db="EMBL/GenBank/DDBJ databases">
        <authorList>
            <person name="Jaros S."/>
            <person name="Januszkiewicz K."/>
            <person name="Wedrychowicz H."/>
        </authorList>
    </citation>
    <scope>NUCLEOTIDE SEQUENCE [LARGE SCALE GENOMIC DNA]</scope>
    <source>
        <strain evidence="2 3">GAS95</strain>
    </source>
</reference>
<proteinExistence type="predicted"/>
<feature type="compositionally biased region" description="Polar residues" evidence="1">
    <location>
        <begin position="1"/>
        <end position="17"/>
    </location>
</feature>
<feature type="region of interest" description="Disordered" evidence="1">
    <location>
        <begin position="324"/>
        <end position="348"/>
    </location>
</feature>
<dbReference type="EMBL" id="FSRU01000002">
    <property type="protein sequence ID" value="SIO57229.1"/>
    <property type="molecule type" value="Genomic_DNA"/>
</dbReference>
<evidence type="ECO:0000313" key="3">
    <source>
        <dbReference type="Proteomes" id="UP000185151"/>
    </source>
</evidence>
<dbReference type="RefSeq" id="WP_074298168.1">
    <property type="nucleotide sequence ID" value="NZ_FSRU01000002.1"/>
</dbReference>
<gene>
    <name evidence="2" type="ORF">SAMN05444165_3827</name>
</gene>
<protein>
    <submittedName>
        <fullName evidence="2">Uncharacterized protein</fullName>
    </submittedName>
</protein>
<name>A0A1N6KKZ6_9BURK</name>
<feature type="region of interest" description="Disordered" evidence="1">
    <location>
        <begin position="1"/>
        <end position="69"/>
    </location>
</feature>
<organism evidence="2 3">
    <name type="scientific">Paraburkholderia phenazinium</name>
    <dbReference type="NCBI Taxonomy" id="60549"/>
    <lineage>
        <taxon>Bacteria</taxon>
        <taxon>Pseudomonadati</taxon>
        <taxon>Pseudomonadota</taxon>
        <taxon>Betaproteobacteria</taxon>
        <taxon>Burkholderiales</taxon>
        <taxon>Burkholderiaceae</taxon>
        <taxon>Paraburkholderia</taxon>
    </lineage>
</organism>
<dbReference type="OrthoDB" id="9097480at2"/>
<evidence type="ECO:0000256" key="1">
    <source>
        <dbReference type="SAM" id="MobiDB-lite"/>
    </source>
</evidence>
<accession>A0A1N6KKZ6</accession>
<dbReference type="Proteomes" id="UP000185151">
    <property type="component" value="Unassembled WGS sequence"/>
</dbReference>